<proteinExistence type="inferred from homology"/>
<dbReference type="CDD" id="cd00586">
    <property type="entry name" value="4HBT"/>
    <property type="match status" value="1"/>
</dbReference>
<sequence length="134" mass="15250">MFTENVTPRFSETDALGHINNTVFAVWFESARQGIFRIFTPNLDVTQWALIIASIQINYHAQTHYNAPVELRTWVSRIGNRSFEVYQEAWQLGKKCASGTTALVKFDYTQQQAAVLTAAEHAALEQHFLTSAER</sequence>
<protein>
    <submittedName>
        <fullName evidence="3">Thioesterase</fullName>
    </submittedName>
</protein>
<dbReference type="InterPro" id="IPR029069">
    <property type="entry name" value="HotDog_dom_sf"/>
</dbReference>
<comment type="similarity">
    <text evidence="1">Belongs to the 4-hydroxybenzoyl-CoA thioesterase family.</text>
</comment>
<keyword evidence="4" id="KW-1185">Reference proteome</keyword>
<evidence type="ECO:0000256" key="1">
    <source>
        <dbReference type="ARBA" id="ARBA00005953"/>
    </source>
</evidence>
<comment type="caution">
    <text evidence="3">The sequence shown here is derived from an EMBL/GenBank/DDBJ whole genome shotgun (WGS) entry which is preliminary data.</text>
</comment>
<evidence type="ECO:0000313" key="4">
    <source>
        <dbReference type="Proteomes" id="UP000634667"/>
    </source>
</evidence>
<dbReference type="EMBL" id="BMYR01000003">
    <property type="protein sequence ID" value="GGW54792.1"/>
    <property type="molecule type" value="Genomic_DNA"/>
</dbReference>
<evidence type="ECO:0000256" key="2">
    <source>
        <dbReference type="ARBA" id="ARBA00022801"/>
    </source>
</evidence>
<organism evidence="3 4">
    <name type="scientific">Alishewanella tabrizica</name>
    <dbReference type="NCBI Taxonomy" id="671278"/>
    <lineage>
        <taxon>Bacteria</taxon>
        <taxon>Pseudomonadati</taxon>
        <taxon>Pseudomonadota</taxon>
        <taxon>Gammaproteobacteria</taxon>
        <taxon>Alteromonadales</taxon>
        <taxon>Alteromonadaceae</taxon>
        <taxon>Alishewanella</taxon>
    </lineage>
</organism>
<keyword evidence="2" id="KW-0378">Hydrolase</keyword>
<dbReference type="PANTHER" id="PTHR31793">
    <property type="entry name" value="4-HYDROXYBENZOYL-COA THIOESTERASE FAMILY MEMBER"/>
    <property type="match status" value="1"/>
</dbReference>
<dbReference type="InterPro" id="IPR050563">
    <property type="entry name" value="4-hydroxybenzoyl-CoA_TE"/>
</dbReference>
<dbReference type="Pfam" id="PF13279">
    <property type="entry name" value="4HBT_2"/>
    <property type="match status" value="1"/>
</dbReference>
<dbReference type="Gene3D" id="3.10.129.10">
    <property type="entry name" value="Hotdog Thioesterase"/>
    <property type="match status" value="1"/>
</dbReference>
<dbReference type="PANTHER" id="PTHR31793:SF27">
    <property type="entry name" value="NOVEL THIOESTERASE SUPERFAMILY DOMAIN AND SAPOSIN A-TYPE DOMAIN CONTAINING PROTEIN (0610012H03RIK)"/>
    <property type="match status" value="1"/>
</dbReference>
<evidence type="ECO:0000313" key="3">
    <source>
        <dbReference type="EMBL" id="GGW54792.1"/>
    </source>
</evidence>
<reference evidence="4" key="1">
    <citation type="journal article" date="2019" name="Int. J. Syst. Evol. Microbiol.">
        <title>The Global Catalogue of Microorganisms (GCM) 10K type strain sequencing project: providing services to taxonomists for standard genome sequencing and annotation.</title>
        <authorList>
            <consortium name="The Broad Institute Genomics Platform"/>
            <consortium name="The Broad Institute Genome Sequencing Center for Infectious Disease"/>
            <person name="Wu L."/>
            <person name="Ma J."/>
        </authorList>
    </citation>
    <scope>NUCLEOTIDE SEQUENCE [LARGE SCALE GENOMIC DNA]</scope>
    <source>
        <strain evidence="4">KCTC 23723</strain>
    </source>
</reference>
<gene>
    <name evidence="3" type="ORF">GCM10008111_08460</name>
</gene>
<name>A0ABQ2WI84_9ALTE</name>
<dbReference type="SUPFAM" id="SSF54637">
    <property type="entry name" value="Thioesterase/thiol ester dehydrase-isomerase"/>
    <property type="match status" value="1"/>
</dbReference>
<dbReference type="Proteomes" id="UP000634667">
    <property type="component" value="Unassembled WGS sequence"/>
</dbReference>
<dbReference type="RefSeq" id="WP_189480858.1">
    <property type="nucleotide sequence ID" value="NZ_BMYR01000003.1"/>
</dbReference>
<accession>A0ABQ2WI84</accession>